<sequence length="69" mass="7843">MSLQHNIISNLLVELSAEEQQLLSGGCYKPRPCCKPKKQKCGGDYQKYDQCTPSDSYESYSDTGDKYRD</sequence>
<name>A0ABR8JC42_9NOST</name>
<evidence type="ECO:0000313" key="1">
    <source>
        <dbReference type="EMBL" id="MBD2695137.1"/>
    </source>
</evidence>
<proteinExistence type="predicted"/>
<dbReference type="Proteomes" id="UP000660381">
    <property type="component" value="Unassembled WGS sequence"/>
</dbReference>
<organism evidence="1 2">
    <name type="scientific">Anabaena catenula FACHB-362</name>
    <dbReference type="NCBI Taxonomy" id="2692877"/>
    <lineage>
        <taxon>Bacteria</taxon>
        <taxon>Bacillati</taxon>
        <taxon>Cyanobacteriota</taxon>
        <taxon>Cyanophyceae</taxon>
        <taxon>Nostocales</taxon>
        <taxon>Nostocaceae</taxon>
        <taxon>Anabaena</taxon>
    </lineage>
</organism>
<evidence type="ECO:0000313" key="2">
    <source>
        <dbReference type="Proteomes" id="UP000660381"/>
    </source>
</evidence>
<dbReference type="EMBL" id="JACJTQ010000081">
    <property type="protein sequence ID" value="MBD2695137.1"/>
    <property type="molecule type" value="Genomic_DNA"/>
</dbReference>
<keyword evidence="2" id="KW-1185">Reference proteome</keyword>
<gene>
    <name evidence="1" type="ORF">H6G68_25985</name>
</gene>
<dbReference type="RefSeq" id="WP_190909229.1">
    <property type="nucleotide sequence ID" value="NZ_JACJTQ010000081.1"/>
</dbReference>
<accession>A0ABR8JC42</accession>
<reference evidence="1 2" key="1">
    <citation type="journal article" date="2020" name="ISME J.">
        <title>Comparative genomics reveals insights into cyanobacterial evolution and habitat adaptation.</title>
        <authorList>
            <person name="Chen M.Y."/>
            <person name="Teng W.K."/>
            <person name="Zhao L."/>
            <person name="Hu C.X."/>
            <person name="Zhou Y.K."/>
            <person name="Han B.P."/>
            <person name="Song L.R."/>
            <person name="Shu W.S."/>
        </authorList>
    </citation>
    <scope>NUCLEOTIDE SEQUENCE [LARGE SCALE GENOMIC DNA]</scope>
    <source>
        <strain evidence="1 2">FACHB-362</strain>
    </source>
</reference>
<comment type="caution">
    <text evidence="1">The sequence shown here is derived from an EMBL/GenBank/DDBJ whole genome shotgun (WGS) entry which is preliminary data.</text>
</comment>
<protein>
    <submittedName>
        <fullName evidence="1">Uncharacterized protein</fullName>
    </submittedName>
</protein>